<comment type="caution">
    <text evidence="1">The sequence shown here is derived from an EMBL/GenBank/DDBJ whole genome shotgun (WGS) entry which is preliminary data.</text>
</comment>
<gene>
    <name evidence="1" type="ORF">NIES593_07295</name>
</gene>
<accession>A0A1U7HLN9</accession>
<dbReference type="AlphaFoldDB" id="A0A1U7HLN9"/>
<dbReference type="OrthoDB" id="506637at2"/>
<organism evidence="1 2">
    <name type="scientific">Hydrococcus rivularis NIES-593</name>
    <dbReference type="NCBI Taxonomy" id="1921803"/>
    <lineage>
        <taxon>Bacteria</taxon>
        <taxon>Bacillati</taxon>
        <taxon>Cyanobacteriota</taxon>
        <taxon>Cyanophyceae</taxon>
        <taxon>Pleurocapsales</taxon>
        <taxon>Hydrococcaceae</taxon>
        <taxon>Hydrococcus</taxon>
    </lineage>
</organism>
<dbReference type="RefSeq" id="WP_073598955.1">
    <property type="nucleotide sequence ID" value="NZ_MRCB01000006.1"/>
</dbReference>
<evidence type="ECO:0000313" key="1">
    <source>
        <dbReference type="EMBL" id="OKH24474.1"/>
    </source>
</evidence>
<reference evidence="1 2" key="1">
    <citation type="submission" date="2016-11" db="EMBL/GenBank/DDBJ databases">
        <title>Draft Genome Sequences of Nine Cyanobacterial Strains from Diverse Habitats.</title>
        <authorList>
            <person name="Zhu T."/>
            <person name="Hou S."/>
            <person name="Lu X."/>
            <person name="Hess W.R."/>
        </authorList>
    </citation>
    <scope>NUCLEOTIDE SEQUENCE [LARGE SCALE GENOMIC DNA]</scope>
    <source>
        <strain evidence="1 2">NIES-593</strain>
    </source>
</reference>
<keyword evidence="2" id="KW-1185">Reference proteome</keyword>
<proteinExistence type="predicted"/>
<dbReference type="STRING" id="1921803.NIES593_07295"/>
<dbReference type="Proteomes" id="UP000186868">
    <property type="component" value="Unassembled WGS sequence"/>
</dbReference>
<evidence type="ECO:0000313" key="2">
    <source>
        <dbReference type="Proteomes" id="UP000186868"/>
    </source>
</evidence>
<name>A0A1U7HLN9_9CYAN</name>
<protein>
    <submittedName>
        <fullName evidence="1">WYL domain-containing protein</fullName>
    </submittedName>
</protein>
<dbReference type="EMBL" id="MRCB01000006">
    <property type="protein sequence ID" value="OKH24474.1"/>
    <property type="molecule type" value="Genomic_DNA"/>
</dbReference>
<sequence length="286" mass="33579">MGRKGQSITLSVSERDKKALEELALEFGMTWGDRPNISKLIEAIARHHLQIAPNHDWTQNRIQGLETARKALLDLGKIPEAREIAQILQERSELTIPLRAEIEQFLKNPQPAWRRQIDNFIHQQQPFCLSYRDAADRLWEYTIVHAQIRLLETKREYLVCRCEEFEGNEDIDELCHNWTLRLDRIQEAAVVAIARPWKQDLERIAVEFHLSGRLAFAYHDNTGEDETIGDLEGNPPIRRVVRNIFSTFWFFRDISKYWEDCAVVSPEIVRDRIREKVKAMSQQYSS</sequence>